<dbReference type="EMBL" id="AP022561">
    <property type="protein sequence ID" value="BBX06938.1"/>
    <property type="molecule type" value="Genomic_DNA"/>
</dbReference>
<dbReference type="SUPFAM" id="SSF51905">
    <property type="entry name" value="FAD/NAD(P)-binding domain"/>
    <property type="match status" value="1"/>
</dbReference>
<feature type="signal peptide" evidence="1">
    <location>
        <begin position="1"/>
        <end position="22"/>
    </location>
</feature>
<evidence type="ECO:0000313" key="2">
    <source>
        <dbReference type="EMBL" id="BBX06938.1"/>
    </source>
</evidence>
<dbReference type="AlphaFoldDB" id="A0AAD1HMH5"/>
<dbReference type="Gene3D" id="3.50.50.60">
    <property type="entry name" value="FAD/NAD(P)-binding domain"/>
    <property type="match status" value="1"/>
</dbReference>
<proteinExistence type="predicted"/>
<evidence type="ECO:0000256" key="1">
    <source>
        <dbReference type="SAM" id="SignalP"/>
    </source>
</evidence>
<name>A0AAD1HMH5_9MYCO</name>
<dbReference type="PANTHER" id="PTHR43422:SF3">
    <property type="entry name" value="THIAMINE THIAZOLE SYNTHASE"/>
    <property type="match status" value="1"/>
</dbReference>
<organism evidence="2 3">
    <name type="scientific">Mycolicibacterium aichiense</name>
    <dbReference type="NCBI Taxonomy" id="1799"/>
    <lineage>
        <taxon>Bacteria</taxon>
        <taxon>Bacillati</taxon>
        <taxon>Actinomycetota</taxon>
        <taxon>Actinomycetes</taxon>
        <taxon>Mycobacteriales</taxon>
        <taxon>Mycobacteriaceae</taxon>
        <taxon>Mycolicibacterium</taxon>
    </lineage>
</organism>
<dbReference type="PANTHER" id="PTHR43422">
    <property type="entry name" value="THIAMINE THIAZOLE SYNTHASE"/>
    <property type="match status" value="1"/>
</dbReference>
<dbReference type="Pfam" id="PF12831">
    <property type="entry name" value="FAD_oxidored"/>
    <property type="match status" value="1"/>
</dbReference>
<keyword evidence="1" id="KW-0732">Signal</keyword>
<reference evidence="2 3" key="1">
    <citation type="journal article" date="2019" name="Emerg. Microbes Infect.">
        <title>Comprehensive subspecies identification of 175 nontuberculous mycobacteria species based on 7547 genomic profiles.</title>
        <authorList>
            <person name="Matsumoto Y."/>
            <person name="Kinjo T."/>
            <person name="Motooka D."/>
            <person name="Nabeya D."/>
            <person name="Jung N."/>
            <person name="Uechi K."/>
            <person name="Horii T."/>
            <person name="Iida T."/>
            <person name="Fujita J."/>
            <person name="Nakamura S."/>
        </authorList>
    </citation>
    <scope>NUCLEOTIDE SEQUENCE [LARGE SCALE GENOMIC DNA]</scope>
    <source>
        <strain evidence="2 3">JCM 6376</strain>
    </source>
</reference>
<accession>A0AAD1HMH5</accession>
<sequence>MRIGLLIALAAAAPSVPTSGNAAAGRDWGFEMALLGERAVVLGASMAGMLAARVAAEHYRTVIVVDRDMPPGHPSRRRGVPQASHGHVLQAGGVAVVDELFPGILDEMVAEGTPTWGDGDLSRVILEYGGHRFLPSGHLPNPVTSYMPSRPFLDWHVMKRLSAIPNVTVLGGHDVVDVTSSEDRTRVTGVLVARRDEAAVLGADLVIDASGRGSRAPVFLEDLGYGRPREDELMINLAYTSQWLRIPPGAIRQHMVALFPKPGEATTVALLNHENDTWLMTVGVMAGAEQARDYTDMVAMARRRAPGHILEVLETAEPVGQVAHYRTPSSRWRRYDEMPRRPDGFIAIGDAVCSFNPIYGQGMSVAALEALALQRSLRKGDTDLPQRFSRAAAKVVRVAWRNAVSADLSLPEVAGERTLAMRVNNKFSDMVLTAVETDPVVNSQFFRVIGMLDSPTRLMRPSILARVVRANLLRLQPTPVSEPALAG</sequence>
<keyword evidence="3" id="KW-1185">Reference proteome</keyword>
<feature type="chain" id="PRO_5042002695" evidence="1">
    <location>
        <begin position="23"/>
        <end position="487"/>
    </location>
</feature>
<dbReference type="Proteomes" id="UP000467327">
    <property type="component" value="Chromosome"/>
</dbReference>
<gene>
    <name evidence="2" type="ORF">MAIC_17410</name>
</gene>
<dbReference type="KEGG" id="maic:MAIC_17410"/>
<dbReference type="InterPro" id="IPR036188">
    <property type="entry name" value="FAD/NAD-bd_sf"/>
</dbReference>
<evidence type="ECO:0000313" key="3">
    <source>
        <dbReference type="Proteomes" id="UP000467327"/>
    </source>
</evidence>
<protein>
    <submittedName>
        <fullName evidence="2">Hydroxylase</fullName>
    </submittedName>
</protein>